<evidence type="ECO:0000313" key="10">
    <source>
        <dbReference type="EMBL" id="GGK20951.1"/>
    </source>
</evidence>
<keyword evidence="4 5" id="KW-0720">Serine protease</keyword>
<dbReference type="Proteomes" id="UP000662200">
    <property type="component" value="Unassembled WGS sequence"/>
</dbReference>
<keyword evidence="8" id="KW-0732">Signal</keyword>
<reference evidence="10" key="2">
    <citation type="submission" date="2020-09" db="EMBL/GenBank/DDBJ databases">
        <authorList>
            <person name="Sun Q."/>
            <person name="Ohkuma M."/>
        </authorList>
    </citation>
    <scope>NUCLEOTIDE SEQUENCE</scope>
    <source>
        <strain evidence="10">JCM 3091</strain>
    </source>
</reference>
<dbReference type="Pfam" id="PF00082">
    <property type="entry name" value="Peptidase_S8"/>
    <property type="match status" value="1"/>
</dbReference>
<evidence type="ECO:0000259" key="9">
    <source>
        <dbReference type="Pfam" id="PF00082"/>
    </source>
</evidence>
<sequence>MRASAVFALALSAVGLPGVAVVLPAAPAHAACRPDSAAGIRADARSWALEAIGPDRVAPFADGTGVVVAVLDSGVDRRHPQLRDAVLPGADFLGGGSAAADCVGHGTAVAGLIAAAPRAGVTVRGLAPGARILPVRVSEQRTVGGRVTGRAAPPGRLAEAVRWAVRRGARVLNLSLVLDEDVPAVRAAVAEAVRADIVVVAAAGRAGHRDRTPYPAAYPQVLGVGPAGPRGAPVPGAPAGPHVDLLAPGQEVLVPWPGGYAQVTGSSFAAPAVAAAAALLRQRHPHLTAAEVGARLRAAADPAPGAAAGAGLLNPHRALTMTMSPAAAGPTRLATRRRDPAHAATARRRADRAALARTVAAAGAAVLAAAGVAALVRPRRRGRLTRTARDCAAP</sequence>
<comment type="similarity">
    <text evidence="1 5">Belongs to the peptidase S8 family.</text>
</comment>
<feature type="active site" description="Charge relay system" evidence="5">
    <location>
        <position position="72"/>
    </location>
</feature>
<dbReference type="PROSITE" id="PS51892">
    <property type="entry name" value="SUBTILASE"/>
    <property type="match status" value="1"/>
</dbReference>
<feature type="active site" description="Charge relay system" evidence="5">
    <location>
        <position position="105"/>
    </location>
</feature>
<protein>
    <recommendedName>
        <fullName evidence="9">Peptidase S8/S53 domain-containing protein</fullName>
    </recommendedName>
</protein>
<dbReference type="PANTHER" id="PTHR43806">
    <property type="entry name" value="PEPTIDASE S8"/>
    <property type="match status" value="1"/>
</dbReference>
<dbReference type="AlphaFoldDB" id="A0A8J3BM31"/>
<dbReference type="GO" id="GO:0004252">
    <property type="term" value="F:serine-type endopeptidase activity"/>
    <property type="evidence" value="ECO:0007669"/>
    <property type="project" value="UniProtKB-UniRule"/>
</dbReference>
<dbReference type="Gene3D" id="3.40.50.200">
    <property type="entry name" value="Peptidase S8/S53 domain"/>
    <property type="match status" value="1"/>
</dbReference>
<dbReference type="GO" id="GO:0006508">
    <property type="term" value="P:proteolysis"/>
    <property type="evidence" value="ECO:0007669"/>
    <property type="project" value="UniProtKB-KW"/>
</dbReference>
<feature type="signal peptide" evidence="8">
    <location>
        <begin position="1"/>
        <end position="30"/>
    </location>
</feature>
<evidence type="ECO:0000256" key="5">
    <source>
        <dbReference type="PROSITE-ProRule" id="PRU01240"/>
    </source>
</evidence>
<organism evidence="10 11">
    <name type="scientific">Pilimelia terevasa</name>
    <dbReference type="NCBI Taxonomy" id="53372"/>
    <lineage>
        <taxon>Bacteria</taxon>
        <taxon>Bacillati</taxon>
        <taxon>Actinomycetota</taxon>
        <taxon>Actinomycetes</taxon>
        <taxon>Micromonosporales</taxon>
        <taxon>Micromonosporaceae</taxon>
        <taxon>Pilimelia</taxon>
    </lineage>
</organism>
<dbReference type="PROSITE" id="PS00136">
    <property type="entry name" value="SUBTILASE_ASP"/>
    <property type="match status" value="1"/>
</dbReference>
<dbReference type="PANTHER" id="PTHR43806:SF11">
    <property type="entry name" value="CEREVISIN-RELATED"/>
    <property type="match status" value="1"/>
</dbReference>
<dbReference type="InterPro" id="IPR015500">
    <property type="entry name" value="Peptidase_S8_subtilisin-rel"/>
</dbReference>
<dbReference type="InterPro" id="IPR022398">
    <property type="entry name" value="Peptidase_S8_His-AS"/>
</dbReference>
<evidence type="ECO:0000256" key="1">
    <source>
        <dbReference type="ARBA" id="ARBA00011073"/>
    </source>
</evidence>
<evidence type="ECO:0000313" key="11">
    <source>
        <dbReference type="Proteomes" id="UP000662200"/>
    </source>
</evidence>
<dbReference type="PRINTS" id="PR00723">
    <property type="entry name" value="SUBTILISIN"/>
</dbReference>
<keyword evidence="3 5" id="KW-0378">Hydrolase</keyword>
<dbReference type="EMBL" id="BMQC01000003">
    <property type="protein sequence ID" value="GGK20951.1"/>
    <property type="molecule type" value="Genomic_DNA"/>
</dbReference>
<dbReference type="PROSITE" id="PS00137">
    <property type="entry name" value="SUBTILASE_HIS"/>
    <property type="match status" value="1"/>
</dbReference>
<dbReference type="RefSeq" id="WP_189113167.1">
    <property type="nucleotide sequence ID" value="NZ_BMQC01000003.1"/>
</dbReference>
<accession>A0A8J3BM31</accession>
<evidence type="ECO:0000256" key="7">
    <source>
        <dbReference type="SAM" id="Phobius"/>
    </source>
</evidence>
<keyword evidence="7" id="KW-0812">Transmembrane</keyword>
<dbReference type="InterPro" id="IPR000209">
    <property type="entry name" value="Peptidase_S8/S53_dom"/>
</dbReference>
<evidence type="ECO:0000256" key="2">
    <source>
        <dbReference type="ARBA" id="ARBA00022670"/>
    </source>
</evidence>
<keyword evidence="11" id="KW-1185">Reference proteome</keyword>
<dbReference type="SUPFAM" id="SSF52743">
    <property type="entry name" value="Subtilisin-like"/>
    <property type="match status" value="1"/>
</dbReference>
<reference evidence="10" key="1">
    <citation type="journal article" date="2014" name="Int. J. Syst. Evol. Microbiol.">
        <title>Complete genome sequence of Corynebacterium casei LMG S-19264T (=DSM 44701T), isolated from a smear-ripened cheese.</title>
        <authorList>
            <consortium name="US DOE Joint Genome Institute (JGI-PGF)"/>
            <person name="Walter F."/>
            <person name="Albersmeier A."/>
            <person name="Kalinowski J."/>
            <person name="Ruckert C."/>
        </authorList>
    </citation>
    <scope>NUCLEOTIDE SEQUENCE</scope>
    <source>
        <strain evidence="10">JCM 3091</strain>
    </source>
</reference>
<feature type="chain" id="PRO_5035251996" description="Peptidase S8/S53 domain-containing protein" evidence="8">
    <location>
        <begin position="31"/>
        <end position="394"/>
    </location>
</feature>
<evidence type="ECO:0000256" key="4">
    <source>
        <dbReference type="ARBA" id="ARBA00022825"/>
    </source>
</evidence>
<evidence type="ECO:0000256" key="8">
    <source>
        <dbReference type="SAM" id="SignalP"/>
    </source>
</evidence>
<dbReference type="InterPro" id="IPR023827">
    <property type="entry name" value="Peptidase_S8_Asp-AS"/>
</dbReference>
<dbReference type="InterPro" id="IPR050131">
    <property type="entry name" value="Peptidase_S8_subtilisin-like"/>
</dbReference>
<feature type="transmembrane region" description="Helical" evidence="7">
    <location>
        <begin position="354"/>
        <end position="376"/>
    </location>
</feature>
<keyword evidence="2 5" id="KW-0645">Protease</keyword>
<feature type="active site" description="Charge relay system" evidence="5">
    <location>
        <position position="267"/>
    </location>
</feature>
<feature type="domain" description="Peptidase S8/S53" evidence="9">
    <location>
        <begin position="63"/>
        <end position="302"/>
    </location>
</feature>
<keyword evidence="7" id="KW-1133">Transmembrane helix</keyword>
<comment type="caution">
    <text evidence="10">The sequence shown here is derived from an EMBL/GenBank/DDBJ whole genome shotgun (WGS) entry which is preliminary data.</text>
</comment>
<name>A0A8J3BM31_9ACTN</name>
<evidence type="ECO:0000256" key="6">
    <source>
        <dbReference type="SAM" id="MobiDB-lite"/>
    </source>
</evidence>
<feature type="region of interest" description="Disordered" evidence="6">
    <location>
        <begin position="329"/>
        <end position="349"/>
    </location>
</feature>
<evidence type="ECO:0000256" key="3">
    <source>
        <dbReference type="ARBA" id="ARBA00022801"/>
    </source>
</evidence>
<keyword evidence="7" id="KW-0472">Membrane</keyword>
<dbReference type="InterPro" id="IPR036852">
    <property type="entry name" value="Peptidase_S8/S53_dom_sf"/>
</dbReference>
<proteinExistence type="inferred from homology"/>
<gene>
    <name evidence="10" type="ORF">GCM10010124_11810</name>
</gene>